<evidence type="ECO:0000256" key="7">
    <source>
        <dbReference type="SAM" id="Phobius"/>
    </source>
</evidence>
<feature type="transmembrane region" description="Helical" evidence="7">
    <location>
        <begin position="89"/>
        <end position="106"/>
    </location>
</feature>
<feature type="domain" description="Major facilitator superfamily (MFS) profile" evidence="8">
    <location>
        <begin position="23"/>
        <end position="488"/>
    </location>
</feature>
<keyword evidence="5 7" id="KW-0472">Membrane</keyword>
<name>A0A2V1DB79_9PLEO</name>
<keyword evidence="3 7" id="KW-0812">Transmembrane</keyword>
<dbReference type="Proteomes" id="UP000244855">
    <property type="component" value="Unassembled WGS sequence"/>
</dbReference>
<dbReference type="Pfam" id="PF07690">
    <property type="entry name" value="MFS_1"/>
    <property type="match status" value="1"/>
</dbReference>
<organism evidence="9 10">
    <name type="scientific">Periconia macrospinosa</name>
    <dbReference type="NCBI Taxonomy" id="97972"/>
    <lineage>
        <taxon>Eukaryota</taxon>
        <taxon>Fungi</taxon>
        <taxon>Dikarya</taxon>
        <taxon>Ascomycota</taxon>
        <taxon>Pezizomycotina</taxon>
        <taxon>Dothideomycetes</taxon>
        <taxon>Pleosporomycetidae</taxon>
        <taxon>Pleosporales</taxon>
        <taxon>Massarineae</taxon>
        <taxon>Periconiaceae</taxon>
        <taxon>Periconia</taxon>
    </lineage>
</organism>
<sequence length="543" mass="58919">MATSVSSQSTPAATSKPPAFWLVYISICVLAFVVFLDGTIVSISLPRIASTLHLENRYVWVTNSFWLAGTIVQPVFAQVSDIIGRKQPMLASVTFFFVGGAVCGFAKSGETLIVGRTLQGIGGGGIMLLMEIILCDLLSLCERSRYIGILLSIAAFGAIVGPPLGGAIAERSWRWVFLLNLPVSAACFSIMAVFMKLRYRKPENWKAAVAQIDIVGTILFIAAMACLLVGLVYGSSSLPWSSPTVIVNLTIGCFIWVCFHAFEASPYCANPVVPRHLFCNRTSVAGFGITFVFSTFTTWFAFCWPTYFQGSLFMSPLKAGLNYLVYSALLIPSAIASGHLVTKTGWYKAVQLFGLATLAIGCGLNTTLDEHTPPGTRIGFIILNATGLGCIIPSVLPAILAALPEKDVAKATGMYSVLRSFGYIWGATLPTVLFNLSFSRSAYRIEEEELRKKLSNGNVYQYINSELIHSLPTIIQNQVVGIYARSLRLTWEVGIGFSVLGLLVAPLQKNLPLRTTVETEYGLATADEGVTERKYPIQSGQDV</sequence>
<dbReference type="GO" id="GO:0005886">
    <property type="term" value="C:plasma membrane"/>
    <property type="evidence" value="ECO:0007669"/>
    <property type="project" value="TreeGrafter"/>
</dbReference>
<dbReference type="PANTHER" id="PTHR23501">
    <property type="entry name" value="MAJOR FACILITATOR SUPERFAMILY"/>
    <property type="match status" value="1"/>
</dbReference>
<dbReference type="Gene3D" id="1.20.1250.20">
    <property type="entry name" value="MFS general substrate transporter like domains"/>
    <property type="match status" value="1"/>
</dbReference>
<dbReference type="EMBL" id="KZ805535">
    <property type="protein sequence ID" value="PVH94424.1"/>
    <property type="molecule type" value="Genomic_DNA"/>
</dbReference>
<dbReference type="PRINTS" id="PR01036">
    <property type="entry name" value="TCRTETB"/>
</dbReference>
<evidence type="ECO:0000313" key="10">
    <source>
        <dbReference type="Proteomes" id="UP000244855"/>
    </source>
</evidence>
<feature type="transmembrane region" description="Helical" evidence="7">
    <location>
        <begin position="320"/>
        <end position="340"/>
    </location>
</feature>
<proteinExistence type="predicted"/>
<keyword evidence="2" id="KW-0813">Transport</keyword>
<evidence type="ECO:0000259" key="8">
    <source>
        <dbReference type="PROSITE" id="PS50850"/>
    </source>
</evidence>
<evidence type="ECO:0000256" key="1">
    <source>
        <dbReference type="ARBA" id="ARBA00004141"/>
    </source>
</evidence>
<reference evidence="9 10" key="1">
    <citation type="journal article" date="2018" name="Sci. Rep.">
        <title>Comparative genomics provides insights into the lifestyle and reveals functional heterogeneity of dark septate endophytic fungi.</title>
        <authorList>
            <person name="Knapp D.G."/>
            <person name="Nemeth J.B."/>
            <person name="Barry K."/>
            <person name="Hainaut M."/>
            <person name="Henrissat B."/>
            <person name="Johnson J."/>
            <person name="Kuo A."/>
            <person name="Lim J.H.P."/>
            <person name="Lipzen A."/>
            <person name="Nolan M."/>
            <person name="Ohm R.A."/>
            <person name="Tamas L."/>
            <person name="Grigoriev I.V."/>
            <person name="Spatafora J.W."/>
            <person name="Nagy L.G."/>
            <person name="Kovacs G.M."/>
        </authorList>
    </citation>
    <scope>NUCLEOTIDE SEQUENCE [LARGE SCALE GENOMIC DNA]</scope>
    <source>
        <strain evidence="9 10">DSE2036</strain>
    </source>
</reference>
<evidence type="ECO:0000256" key="2">
    <source>
        <dbReference type="ARBA" id="ARBA00022448"/>
    </source>
</evidence>
<protein>
    <submittedName>
        <fullName evidence="9">MFS general substrate transporter</fullName>
    </submittedName>
</protein>
<feature type="transmembrane region" description="Helical" evidence="7">
    <location>
        <begin position="58"/>
        <end position="77"/>
    </location>
</feature>
<dbReference type="AlphaFoldDB" id="A0A2V1DB79"/>
<feature type="transmembrane region" description="Helical" evidence="7">
    <location>
        <begin position="118"/>
        <end position="140"/>
    </location>
</feature>
<dbReference type="InterPro" id="IPR020846">
    <property type="entry name" value="MFS_dom"/>
</dbReference>
<evidence type="ECO:0000256" key="5">
    <source>
        <dbReference type="ARBA" id="ARBA00023136"/>
    </source>
</evidence>
<comment type="subcellular location">
    <subcellularLocation>
        <location evidence="1">Membrane</location>
        <topology evidence="1">Multi-pass membrane protein</topology>
    </subcellularLocation>
</comment>
<dbReference type="Gene3D" id="1.20.1720.10">
    <property type="entry name" value="Multidrug resistance protein D"/>
    <property type="match status" value="1"/>
</dbReference>
<feature type="transmembrane region" description="Helical" evidence="7">
    <location>
        <begin position="245"/>
        <end position="262"/>
    </location>
</feature>
<dbReference type="InterPro" id="IPR011701">
    <property type="entry name" value="MFS"/>
</dbReference>
<evidence type="ECO:0000256" key="4">
    <source>
        <dbReference type="ARBA" id="ARBA00022989"/>
    </source>
</evidence>
<feature type="transmembrane region" description="Helical" evidence="7">
    <location>
        <begin position="346"/>
        <end position="368"/>
    </location>
</feature>
<evidence type="ECO:0000313" key="9">
    <source>
        <dbReference type="EMBL" id="PVH94424.1"/>
    </source>
</evidence>
<dbReference type="GO" id="GO:0022857">
    <property type="term" value="F:transmembrane transporter activity"/>
    <property type="evidence" value="ECO:0007669"/>
    <property type="project" value="InterPro"/>
</dbReference>
<evidence type="ECO:0000256" key="3">
    <source>
        <dbReference type="ARBA" id="ARBA00022692"/>
    </source>
</evidence>
<dbReference type="SUPFAM" id="SSF103473">
    <property type="entry name" value="MFS general substrate transporter"/>
    <property type="match status" value="1"/>
</dbReference>
<dbReference type="InterPro" id="IPR036259">
    <property type="entry name" value="MFS_trans_sf"/>
</dbReference>
<dbReference type="PROSITE" id="PS50850">
    <property type="entry name" value="MFS"/>
    <property type="match status" value="1"/>
</dbReference>
<feature type="transmembrane region" description="Helical" evidence="7">
    <location>
        <begin position="423"/>
        <end position="443"/>
    </location>
</feature>
<dbReference type="OrthoDB" id="10021397at2759"/>
<keyword evidence="4 7" id="KW-1133">Transmembrane helix</keyword>
<accession>A0A2V1DB79</accession>
<feature type="transmembrane region" description="Helical" evidence="7">
    <location>
        <begin position="214"/>
        <end position="233"/>
    </location>
</feature>
<feature type="transmembrane region" description="Helical" evidence="7">
    <location>
        <begin position="380"/>
        <end position="403"/>
    </location>
</feature>
<evidence type="ECO:0000256" key="6">
    <source>
        <dbReference type="ARBA" id="ARBA00023180"/>
    </source>
</evidence>
<feature type="transmembrane region" description="Helical" evidence="7">
    <location>
        <begin position="175"/>
        <end position="194"/>
    </location>
</feature>
<feature type="transmembrane region" description="Helical" evidence="7">
    <location>
        <begin position="20"/>
        <end position="46"/>
    </location>
</feature>
<dbReference type="PANTHER" id="PTHR23501:SF187">
    <property type="entry name" value="MAJOR FACILITATOR SUPERFAMILY (MFS) PROFILE DOMAIN-CONTAINING PROTEIN"/>
    <property type="match status" value="1"/>
</dbReference>
<feature type="transmembrane region" description="Helical" evidence="7">
    <location>
        <begin position="282"/>
        <end position="308"/>
    </location>
</feature>
<feature type="transmembrane region" description="Helical" evidence="7">
    <location>
        <begin position="146"/>
        <end position="168"/>
    </location>
</feature>
<gene>
    <name evidence="9" type="ORF">DM02DRAFT_693089</name>
</gene>
<keyword evidence="10" id="KW-1185">Reference proteome</keyword>
<keyword evidence="6" id="KW-0325">Glycoprotein</keyword>